<dbReference type="EMBL" id="PEXA01000040">
    <property type="protein sequence ID" value="PIU33212.1"/>
    <property type="molecule type" value="Genomic_DNA"/>
</dbReference>
<proteinExistence type="predicted"/>
<organism evidence="2 3">
    <name type="scientific">Candidatus Shapirobacteria bacterium CG07_land_8_20_14_0_80_39_12</name>
    <dbReference type="NCBI Taxonomy" id="1974480"/>
    <lineage>
        <taxon>Bacteria</taxon>
        <taxon>Candidatus Shapironibacteriota</taxon>
    </lineage>
</organism>
<dbReference type="GO" id="GO:0003676">
    <property type="term" value="F:nucleic acid binding"/>
    <property type="evidence" value="ECO:0007669"/>
    <property type="project" value="InterPro"/>
</dbReference>
<dbReference type="PANTHER" id="PTHR23290:SF0">
    <property type="entry name" value="RRNA N6-ADENOSINE-METHYLTRANSFERASE METTL5"/>
    <property type="match status" value="1"/>
</dbReference>
<accession>A0A2M6YQ14</accession>
<dbReference type="GO" id="GO:0032259">
    <property type="term" value="P:methylation"/>
    <property type="evidence" value="ECO:0007669"/>
    <property type="project" value="InterPro"/>
</dbReference>
<dbReference type="Proteomes" id="UP000229559">
    <property type="component" value="Unassembled WGS sequence"/>
</dbReference>
<dbReference type="Pfam" id="PF01861">
    <property type="entry name" value="BpsA_C"/>
    <property type="match status" value="1"/>
</dbReference>
<dbReference type="InterPro" id="IPR051720">
    <property type="entry name" value="rRNA_MeTrfase/Polyamine_Synth"/>
</dbReference>
<dbReference type="Gene3D" id="3.40.50.150">
    <property type="entry name" value="Vaccinia Virus protein VP39"/>
    <property type="match status" value="1"/>
</dbReference>
<evidence type="ECO:0000313" key="2">
    <source>
        <dbReference type="EMBL" id="PIU33212.1"/>
    </source>
</evidence>
<dbReference type="AlphaFoldDB" id="A0A2M6YQ14"/>
<dbReference type="GO" id="GO:0008168">
    <property type="term" value="F:methyltransferase activity"/>
    <property type="evidence" value="ECO:0007669"/>
    <property type="project" value="InterPro"/>
</dbReference>
<dbReference type="InterPro" id="IPR029063">
    <property type="entry name" value="SAM-dependent_MTases_sf"/>
</dbReference>
<dbReference type="InterPro" id="IPR002723">
    <property type="entry name" value="BpsA_C"/>
</dbReference>
<gene>
    <name evidence="2" type="ORF">COT04_01280</name>
</gene>
<dbReference type="PANTHER" id="PTHR23290">
    <property type="entry name" value="RRNA N6-ADENOSINE-METHYLTRANSFERASE METTL5"/>
    <property type="match status" value="1"/>
</dbReference>
<dbReference type="PROSITE" id="PS00092">
    <property type="entry name" value="N6_MTASE"/>
    <property type="match status" value="1"/>
</dbReference>
<comment type="caution">
    <text evidence="2">The sequence shown here is derived from an EMBL/GenBank/DDBJ whole genome shotgun (WGS) entry which is preliminary data.</text>
</comment>
<evidence type="ECO:0000313" key="3">
    <source>
        <dbReference type="Proteomes" id="UP000229559"/>
    </source>
</evidence>
<dbReference type="CDD" id="cd02440">
    <property type="entry name" value="AdoMet_MTases"/>
    <property type="match status" value="1"/>
</dbReference>
<dbReference type="SUPFAM" id="SSF53335">
    <property type="entry name" value="S-adenosyl-L-methionine-dependent methyltransferases"/>
    <property type="match status" value="1"/>
</dbReference>
<sequence length="252" mass="29343">MLRFEVKNEQIERFSVLLSQHGKKRPKPNRNFDQFWAIEETVLRRALVLGGIKDISQKSVLFLGDSDLTSIAFSLFYNAKRVSVVDIDHRVLGFLKDISKNEGFPIELYKHDLRSPLDKARFNNYDVVFFDPPYTPQGVNTWLIRAMEATLGTSDNKKRKKPEFLSIKQYFMCYGYTDRNTERGLKIQKIITSLGLIIQEKIRGFNEYHKAKSIGSKSDLYILQPTPQVNIRSLDIAKSYFYTGQKEKRMPE</sequence>
<protein>
    <recommendedName>
        <fullName evidence="1">N(4)-bis(aminopropyl)spermidine synthase C-terminal domain-containing protein</fullName>
    </recommendedName>
</protein>
<reference evidence="3" key="1">
    <citation type="submission" date="2017-09" db="EMBL/GenBank/DDBJ databases">
        <title>Depth-based differentiation of microbial function through sediment-hosted aquifers and enrichment of novel symbionts in the deep terrestrial subsurface.</title>
        <authorList>
            <person name="Probst A.J."/>
            <person name="Ladd B."/>
            <person name="Jarett J.K."/>
            <person name="Geller-Mcgrath D.E."/>
            <person name="Sieber C.M.K."/>
            <person name="Emerson J.B."/>
            <person name="Anantharaman K."/>
            <person name="Thomas B.C."/>
            <person name="Malmstrom R."/>
            <person name="Stieglmeier M."/>
            <person name="Klingl A."/>
            <person name="Woyke T."/>
            <person name="Ryan C.M."/>
            <person name="Banfield J.F."/>
        </authorList>
    </citation>
    <scope>NUCLEOTIDE SEQUENCE [LARGE SCALE GENOMIC DNA]</scope>
</reference>
<name>A0A2M6YQ14_9BACT</name>
<feature type="domain" description="N(4)-bis(aminopropyl)spermidine synthase C-terminal" evidence="1">
    <location>
        <begin position="20"/>
        <end position="212"/>
    </location>
</feature>
<dbReference type="GO" id="GO:0006596">
    <property type="term" value="P:polyamine biosynthetic process"/>
    <property type="evidence" value="ECO:0007669"/>
    <property type="project" value="TreeGrafter"/>
</dbReference>
<dbReference type="InterPro" id="IPR002052">
    <property type="entry name" value="DNA_methylase_N6_adenine_CS"/>
</dbReference>
<evidence type="ECO:0000259" key="1">
    <source>
        <dbReference type="Pfam" id="PF01861"/>
    </source>
</evidence>